<dbReference type="KEGG" id="epa:110244994"/>
<dbReference type="Gene3D" id="3.40.50.720">
    <property type="entry name" value="NAD(P)-binding Rossmann-like Domain"/>
    <property type="match status" value="1"/>
</dbReference>
<comment type="similarity">
    <text evidence="1">Belongs to the pyrroline-5-carboxylate reductase family.</text>
</comment>
<reference evidence="3" key="1">
    <citation type="submission" date="2022-11" db="UniProtKB">
        <authorList>
            <consortium name="EnsemblMetazoa"/>
        </authorList>
    </citation>
    <scope>IDENTIFICATION</scope>
</reference>
<name>A0A913YQ28_EXADI</name>
<evidence type="ECO:0000313" key="3">
    <source>
        <dbReference type="EnsemblMetazoa" id="XP_028516602.1"/>
    </source>
</evidence>
<dbReference type="GO" id="GO:0004735">
    <property type="term" value="F:pyrroline-5-carboxylate reductase activity"/>
    <property type="evidence" value="ECO:0007669"/>
    <property type="project" value="TreeGrafter"/>
</dbReference>
<proteinExistence type="inferred from homology"/>
<organism evidence="3 4">
    <name type="scientific">Exaiptasia diaphana</name>
    <name type="common">Tropical sea anemone</name>
    <name type="synonym">Aiptasia pulchella</name>
    <dbReference type="NCBI Taxonomy" id="2652724"/>
    <lineage>
        <taxon>Eukaryota</taxon>
        <taxon>Metazoa</taxon>
        <taxon>Cnidaria</taxon>
        <taxon>Anthozoa</taxon>
        <taxon>Hexacorallia</taxon>
        <taxon>Actiniaria</taxon>
        <taxon>Aiptasiidae</taxon>
        <taxon>Exaiptasia</taxon>
    </lineage>
</organism>
<dbReference type="OrthoDB" id="10067889at2759"/>
<protein>
    <recommendedName>
        <fullName evidence="2">Pyrroline-5-carboxylate reductase catalytic N-terminal domain-containing protein</fullName>
    </recommendedName>
</protein>
<dbReference type="EnsemblMetazoa" id="XM_028660801.1">
    <property type="protein sequence ID" value="XP_028516602.1"/>
    <property type="gene ID" value="LOC110244994"/>
</dbReference>
<dbReference type="Pfam" id="PF03807">
    <property type="entry name" value="F420_oxidored"/>
    <property type="match status" value="1"/>
</dbReference>
<dbReference type="SUPFAM" id="SSF51735">
    <property type="entry name" value="NAD(P)-binding Rossmann-fold domains"/>
    <property type="match status" value="1"/>
</dbReference>
<dbReference type="PANTHER" id="PTHR11645:SF62">
    <property type="entry name" value="PYRROLINE-5-CARBOXYLATE REDUCTASE"/>
    <property type="match status" value="1"/>
</dbReference>
<dbReference type="RefSeq" id="XP_028516602.1">
    <property type="nucleotide sequence ID" value="XM_028660801.1"/>
</dbReference>
<dbReference type="InterPro" id="IPR036291">
    <property type="entry name" value="NAD(P)-bd_dom_sf"/>
</dbReference>
<dbReference type="InterPro" id="IPR028939">
    <property type="entry name" value="P5C_Rdtase_cat_N"/>
</dbReference>
<dbReference type="PANTHER" id="PTHR11645">
    <property type="entry name" value="PYRROLINE-5-CARBOXYLATE REDUCTASE"/>
    <property type="match status" value="1"/>
</dbReference>
<dbReference type="GeneID" id="110244994"/>
<sequence>MQIGFLGAGKMAQAMARGLLASGTFTRDRIIASAVDDLSANEMRSLGVEVTNNNYEVVEQREIVVVAVKPNVVQTVLQQVSPIVTPENLIVSVAAGVPLGIMEKVSLISF</sequence>
<dbReference type="OMA" id="MAGGICA"/>
<evidence type="ECO:0000313" key="4">
    <source>
        <dbReference type="Proteomes" id="UP000887567"/>
    </source>
</evidence>
<dbReference type="Proteomes" id="UP000887567">
    <property type="component" value="Unplaced"/>
</dbReference>
<evidence type="ECO:0000259" key="2">
    <source>
        <dbReference type="Pfam" id="PF03807"/>
    </source>
</evidence>
<dbReference type="GO" id="GO:0055129">
    <property type="term" value="P:L-proline biosynthetic process"/>
    <property type="evidence" value="ECO:0007669"/>
    <property type="project" value="TreeGrafter"/>
</dbReference>
<evidence type="ECO:0000256" key="1">
    <source>
        <dbReference type="ARBA" id="ARBA00005525"/>
    </source>
</evidence>
<dbReference type="AlphaFoldDB" id="A0A913YQ28"/>
<accession>A0A913YQ28</accession>
<keyword evidence="4" id="KW-1185">Reference proteome</keyword>
<feature type="domain" description="Pyrroline-5-carboxylate reductase catalytic N-terminal" evidence="2">
    <location>
        <begin position="2"/>
        <end position="96"/>
    </location>
</feature>